<accession>A0ABW7RJU6</accession>
<keyword evidence="3" id="KW-1185">Reference proteome</keyword>
<dbReference type="EMBL" id="JBIRGH010000018">
    <property type="protein sequence ID" value="MFH8587756.1"/>
    <property type="molecule type" value="Genomic_DNA"/>
</dbReference>
<feature type="compositionally biased region" description="Polar residues" evidence="1">
    <location>
        <begin position="1"/>
        <end position="10"/>
    </location>
</feature>
<evidence type="ECO:0000313" key="3">
    <source>
        <dbReference type="Proteomes" id="UP001610990"/>
    </source>
</evidence>
<dbReference type="Proteomes" id="UP001610990">
    <property type="component" value="Unassembled WGS sequence"/>
</dbReference>
<proteinExistence type="predicted"/>
<protein>
    <submittedName>
        <fullName evidence="2">Uncharacterized protein</fullName>
    </submittedName>
</protein>
<name>A0ABW7RJU6_9ACTN</name>
<reference evidence="2 3" key="1">
    <citation type="submission" date="2024-10" db="EMBL/GenBank/DDBJ databases">
        <title>The Natural Products Discovery Center: Release of the First 8490 Sequenced Strains for Exploring Actinobacteria Biosynthetic Diversity.</title>
        <authorList>
            <person name="Kalkreuter E."/>
            <person name="Kautsar S.A."/>
            <person name="Yang D."/>
            <person name="Bader C.D."/>
            <person name="Teijaro C.N."/>
            <person name="Fluegel L."/>
            <person name="Davis C.M."/>
            <person name="Simpson J.R."/>
            <person name="Lauterbach L."/>
            <person name="Steele A.D."/>
            <person name="Gui C."/>
            <person name="Meng S."/>
            <person name="Li G."/>
            <person name="Viehrig K."/>
            <person name="Ye F."/>
            <person name="Su P."/>
            <person name="Kiefer A.F."/>
            <person name="Nichols A."/>
            <person name="Cepeda A.J."/>
            <person name="Yan W."/>
            <person name="Fan B."/>
            <person name="Jiang Y."/>
            <person name="Adhikari A."/>
            <person name="Zheng C.-J."/>
            <person name="Schuster L."/>
            <person name="Cowan T.M."/>
            <person name="Smanski M.J."/>
            <person name="Chevrette M.G."/>
            <person name="De Carvalho L.P.S."/>
            <person name="Shen B."/>
        </authorList>
    </citation>
    <scope>NUCLEOTIDE SEQUENCE [LARGE SCALE GENOMIC DNA]</scope>
    <source>
        <strain evidence="2 3">NPDC018013</strain>
    </source>
</reference>
<comment type="caution">
    <text evidence="2">The sequence shown here is derived from an EMBL/GenBank/DDBJ whole genome shotgun (WGS) entry which is preliminary data.</text>
</comment>
<sequence length="114" mass="12134">MLAITVQTDTGPVHPRPADGEPSSLLGRFGGYDDPFATPERGLGEGQALTLIRRDGVVPFVAGVPDARTGGDRPVSPDEARWIAAGPPVRWVGDPERAVEAAEPDRRKRLLEGV</sequence>
<feature type="region of interest" description="Disordered" evidence="1">
    <location>
        <begin position="1"/>
        <end position="33"/>
    </location>
</feature>
<evidence type="ECO:0000313" key="2">
    <source>
        <dbReference type="EMBL" id="MFH8587756.1"/>
    </source>
</evidence>
<gene>
    <name evidence="2" type="ORF">ACH4GP_25715</name>
</gene>
<dbReference type="RefSeq" id="WP_397674754.1">
    <property type="nucleotide sequence ID" value="NZ_JBIRGH010000018.1"/>
</dbReference>
<organism evidence="2 3">
    <name type="scientific">Streptomyces celluloflavus</name>
    <dbReference type="NCBI Taxonomy" id="58344"/>
    <lineage>
        <taxon>Bacteria</taxon>
        <taxon>Bacillati</taxon>
        <taxon>Actinomycetota</taxon>
        <taxon>Actinomycetes</taxon>
        <taxon>Kitasatosporales</taxon>
        <taxon>Streptomycetaceae</taxon>
        <taxon>Streptomyces</taxon>
    </lineage>
</organism>
<evidence type="ECO:0000256" key="1">
    <source>
        <dbReference type="SAM" id="MobiDB-lite"/>
    </source>
</evidence>